<accession>A0A5J4W9W0</accession>
<comment type="caution">
    <text evidence="1">The sequence shown here is derived from an EMBL/GenBank/DDBJ whole genome shotgun (WGS) entry which is preliminary data.</text>
</comment>
<sequence length="190" mass="20876">VIGGVQGIYGFPSTLVVLNGKAAFVFIVGSRLDDNEITTLTVPTRSLESYMIPSSFTFNIRNISLIIAPSPITNFTLQLASDLASVAGIQLKHRPQDLIRTASLFCHRTRLLAQAYSPTLIIDSAQLDMNQFGIVGDFEILIYQLLPNPLYKKMKQKFVTSPSSNRDPTIKTNAAFPFKTTSVDGNPQIP</sequence>
<dbReference type="AlphaFoldDB" id="A0A5J4W9W0"/>
<gene>
    <name evidence="1" type="ORF">EZS28_013313</name>
</gene>
<feature type="non-terminal residue" evidence="1">
    <location>
        <position position="1"/>
    </location>
</feature>
<organism evidence="1 2">
    <name type="scientific">Streblomastix strix</name>
    <dbReference type="NCBI Taxonomy" id="222440"/>
    <lineage>
        <taxon>Eukaryota</taxon>
        <taxon>Metamonada</taxon>
        <taxon>Preaxostyla</taxon>
        <taxon>Oxymonadida</taxon>
        <taxon>Streblomastigidae</taxon>
        <taxon>Streblomastix</taxon>
    </lineage>
</organism>
<evidence type="ECO:0000313" key="2">
    <source>
        <dbReference type="Proteomes" id="UP000324800"/>
    </source>
</evidence>
<reference evidence="1 2" key="1">
    <citation type="submission" date="2019-03" db="EMBL/GenBank/DDBJ databases">
        <title>Single cell metagenomics reveals metabolic interactions within the superorganism composed of flagellate Streblomastix strix and complex community of Bacteroidetes bacteria on its surface.</title>
        <authorList>
            <person name="Treitli S.C."/>
            <person name="Kolisko M."/>
            <person name="Husnik F."/>
            <person name="Keeling P."/>
            <person name="Hampl V."/>
        </authorList>
    </citation>
    <scope>NUCLEOTIDE SEQUENCE [LARGE SCALE GENOMIC DNA]</scope>
    <source>
        <strain evidence="1">ST1C</strain>
    </source>
</reference>
<protein>
    <submittedName>
        <fullName evidence="1">Uncharacterized protein</fullName>
    </submittedName>
</protein>
<dbReference type="EMBL" id="SNRW01002974">
    <property type="protein sequence ID" value="KAA6391159.1"/>
    <property type="molecule type" value="Genomic_DNA"/>
</dbReference>
<proteinExistence type="predicted"/>
<evidence type="ECO:0000313" key="1">
    <source>
        <dbReference type="EMBL" id="KAA6391159.1"/>
    </source>
</evidence>
<dbReference type="Proteomes" id="UP000324800">
    <property type="component" value="Unassembled WGS sequence"/>
</dbReference>
<name>A0A5J4W9W0_9EUKA</name>